<feature type="chain" id="PRO_5046739598" evidence="1">
    <location>
        <begin position="24"/>
        <end position="94"/>
    </location>
</feature>
<dbReference type="InterPro" id="IPR047737">
    <property type="entry name" value="LysC"/>
</dbReference>
<dbReference type="EMBL" id="JAHRID010000001">
    <property type="protein sequence ID" value="MBV2127934.1"/>
    <property type="molecule type" value="Genomic_DNA"/>
</dbReference>
<name>A0ABS6MGK8_9GAMM</name>
<feature type="signal peptide" evidence="1">
    <location>
        <begin position="1"/>
        <end position="23"/>
    </location>
</feature>
<dbReference type="InterPro" id="IPR058979">
    <property type="entry name" value="LysC-like"/>
</dbReference>
<evidence type="ECO:0000256" key="1">
    <source>
        <dbReference type="SAM" id="SignalP"/>
    </source>
</evidence>
<evidence type="ECO:0000313" key="3">
    <source>
        <dbReference type="Proteomes" id="UP000704611"/>
    </source>
</evidence>
<accession>A0ABS6MGK8</accession>
<dbReference type="NCBIfam" id="NF038368">
    <property type="entry name" value="P2_Rz1"/>
    <property type="match status" value="1"/>
</dbReference>
<comment type="caution">
    <text evidence="2">The sequence shown here is derived from an EMBL/GenBank/DDBJ whole genome shotgun (WGS) entry which is preliminary data.</text>
</comment>
<keyword evidence="1" id="KW-0732">Signal</keyword>
<gene>
    <name evidence="2" type="primary">lysC</name>
    <name evidence="2" type="ORF">KQY15_02325</name>
</gene>
<dbReference type="Proteomes" id="UP000704611">
    <property type="component" value="Unassembled WGS sequence"/>
</dbReference>
<protein>
    <submittedName>
        <fullName evidence="2">Rz1-like lysis system protein LysC</fullName>
    </submittedName>
</protein>
<dbReference type="Pfam" id="PF23793">
    <property type="entry name" value="LysC"/>
    <property type="match status" value="1"/>
</dbReference>
<evidence type="ECO:0000313" key="2">
    <source>
        <dbReference type="EMBL" id="MBV2127934.1"/>
    </source>
</evidence>
<sequence>MIMLKNGLILLCLLMLCACSSMQPRVETRTVTVTEVRTLTPPPDLLQSCLPDTTFRVVTNADGIDYSNWLESMLQQCDSQIKLIKQWATESGGQ</sequence>
<keyword evidence="3" id="KW-1185">Reference proteome</keyword>
<dbReference type="PROSITE" id="PS51257">
    <property type="entry name" value="PROKAR_LIPOPROTEIN"/>
    <property type="match status" value="1"/>
</dbReference>
<proteinExistence type="predicted"/>
<reference evidence="2 3" key="1">
    <citation type="submission" date="2021-06" db="EMBL/GenBank/DDBJ databases">
        <title>Rheinheimera indica sp. nov., isolated from deep-sea sediment.</title>
        <authorList>
            <person name="Wang Z."/>
            <person name="Zhang X.-Y."/>
        </authorList>
    </citation>
    <scope>NUCLEOTIDE SEQUENCE [LARGE SCALE GENOMIC DNA]</scope>
    <source>
        <strain evidence="2 3">SM2107</strain>
    </source>
</reference>
<organism evidence="2 3">
    <name type="scientific">Arsukibacterium indicum</name>
    <dbReference type="NCBI Taxonomy" id="2848612"/>
    <lineage>
        <taxon>Bacteria</taxon>
        <taxon>Pseudomonadati</taxon>
        <taxon>Pseudomonadota</taxon>
        <taxon>Gammaproteobacteria</taxon>
        <taxon>Chromatiales</taxon>
        <taxon>Chromatiaceae</taxon>
        <taxon>Arsukibacterium</taxon>
    </lineage>
</organism>